<gene>
    <name evidence="1" type="ORF">CSC94_05835</name>
</gene>
<keyword evidence="2" id="KW-1185">Reference proteome</keyword>
<dbReference type="Proteomes" id="UP000221168">
    <property type="component" value="Unassembled WGS sequence"/>
</dbReference>
<organism evidence="1 2">
    <name type="scientific">Zhengella mangrovi</name>
    <dbReference type="NCBI Taxonomy" id="1982044"/>
    <lineage>
        <taxon>Bacteria</taxon>
        <taxon>Pseudomonadati</taxon>
        <taxon>Pseudomonadota</taxon>
        <taxon>Alphaproteobacteria</taxon>
        <taxon>Hyphomicrobiales</taxon>
        <taxon>Notoacmeibacteraceae</taxon>
        <taxon>Zhengella</taxon>
    </lineage>
</organism>
<proteinExistence type="predicted"/>
<evidence type="ECO:0000313" key="1">
    <source>
        <dbReference type="EMBL" id="PHP68170.1"/>
    </source>
</evidence>
<dbReference type="EMBL" id="PDVP01000002">
    <property type="protein sequence ID" value="PHP68170.1"/>
    <property type="molecule type" value="Genomic_DNA"/>
</dbReference>
<sequence>MKKVNVNRGLLSFHCPGCGWDHDLNISPERPRPRWEFNGDLEKPTLKPSINATVEYPAHRGGLQRCHSFVTDGRIQFLADCTHDLAGFTVDLPRWTSGSE</sequence>
<reference evidence="1 2" key="1">
    <citation type="submission" date="2017-10" db="EMBL/GenBank/DDBJ databases">
        <title>Sedimentibacterium mangrovi gen. nov., sp. nov., a novel member of family Phyllobacteriacea isolated from mangrove sediment.</title>
        <authorList>
            <person name="Liao H."/>
            <person name="Tian Y."/>
        </authorList>
    </citation>
    <scope>NUCLEOTIDE SEQUENCE [LARGE SCALE GENOMIC DNA]</scope>
    <source>
        <strain evidence="1 2">X9-2-2</strain>
    </source>
</reference>
<dbReference type="InterPro" id="IPR045384">
    <property type="entry name" value="DUF6527"/>
</dbReference>
<comment type="caution">
    <text evidence="1">The sequence shown here is derived from an EMBL/GenBank/DDBJ whole genome shotgun (WGS) entry which is preliminary data.</text>
</comment>
<name>A0A2G1QRT6_9HYPH</name>
<dbReference type="OrthoDB" id="5196042at2"/>
<accession>A0A2G1QRT6</accession>
<protein>
    <recommendedName>
        <fullName evidence="3">Ammonia monooxygenase</fullName>
    </recommendedName>
</protein>
<evidence type="ECO:0008006" key="3">
    <source>
        <dbReference type="Google" id="ProtNLM"/>
    </source>
</evidence>
<dbReference type="Pfam" id="PF20137">
    <property type="entry name" value="BubE"/>
    <property type="match status" value="1"/>
</dbReference>
<evidence type="ECO:0000313" key="2">
    <source>
        <dbReference type="Proteomes" id="UP000221168"/>
    </source>
</evidence>
<dbReference type="RefSeq" id="WP_099304772.1">
    <property type="nucleotide sequence ID" value="NZ_PDVP01000002.1"/>
</dbReference>
<dbReference type="AlphaFoldDB" id="A0A2G1QRT6"/>